<dbReference type="InterPro" id="IPR036034">
    <property type="entry name" value="PDZ_sf"/>
</dbReference>
<evidence type="ECO:0000313" key="4">
    <source>
        <dbReference type="Proteomes" id="UP000248918"/>
    </source>
</evidence>
<keyword evidence="1" id="KW-0732">Signal</keyword>
<dbReference type="RefSeq" id="WP_111929050.1">
    <property type="nucleotide sequence ID" value="NZ_CADFFP010000003.1"/>
</dbReference>
<dbReference type="SMART" id="SM00228">
    <property type="entry name" value="PDZ"/>
    <property type="match status" value="1"/>
</dbReference>
<dbReference type="SUPFAM" id="SSF50630">
    <property type="entry name" value="Acid proteases"/>
    <property type="match status" value="1"/>
</dbReference>
<dbReference type="Pfam" id="PF17820">
    <property type="entry name" value="PDZ_6"/>
    <property type="match status" value="1"/>
</dbReference>
<dbReference type="AlphaFoldDB" id="A0A329D8V7"/>
<dbReference type="EMBL" id="QLTK01000001">
    <property type="protein sequence ID" value="RAS39065.1"/>
    <property type="molecule type" value="Genomic_DNA"/>
</dbReference>
<dbReference type="SUPFAM" id="SSF50156">
    <property type="entry name" value="PDZ domain-like"/>
    <property type="match status" value="1"/>
</dbReference>
<dbReference type="Gene3D" id="2.40.70.10">
    <property type="entry name" value="Acid Proteases"/>
    <property type="match status" value="2"/>
</dbReference>
<reference evidence="3 4" key="1">
    <citation type="submission" date="2018-06" db="EMBL/GenBank/DDBJ databases">
        <title>Genomic Encyclopedia of Type Strains, Phase III (KMG-III): the genomes of soil and plant-associated and newly described type strains.</title>
        <authorList>
            <person name="Whitman W."/>
        </authorList>
    </citation>
    <scope>NUCLEOTIDE SEQUENCE [LARGE SCALE GENOMIC DNA]</scope>
    <source>
        <strain evidence="3 4">LMG 23644</strain>
    </source>
</reference>
<dbReference type="Gene3D" id="2.30.42.10">
    <property type="match status" value="1"/>
</dbReference>
<comment type="caution">
    <text evidence="3">The sequence shown here is derived from an EMBL/GenBank/DDBJ whole genome shotgun (WGS) entry which is preliminary data.</text>
</comment>
<feature type="domain" description="PDZ" evidence="2">
    <location>
        <begin position="310"/>
        <end position="382"/>
    </location>
</feature>
<sequence length="402" mass="42236">MRLARLALLGVGGAVAGSAFAYQTPRTEVLPLSIVDNRPFITATVDAKGPFSFILDTGSSSSTVSTALAAKLKLVPTGAGTGTGAGEQQLAFSIVHVSDLSVGSFSVGALDIPTMDTSQLDRVIGFQHVDGVLGSEIFHQGVLTLDAAKGQLTLQDEGRFRPAAHAIPIPFSLDENDMPVVKASVAGIAAMFQIDTGDRFSLTLFGDFWRAHRLDRQMGATIEAMTGYGGGPIRGKVARSTSFAIGALAVPAPVTRLSLQKAGAFTRADRAGSIGMGILKRFTVSFDYGRRVMWLSKNAGFDAPDLYDRSGMWLGLARPGPGGLQVMDVTANGPAAKAGIRVGDVVVKAGDLPAGAATLFRIRAMLQQPRRLTVPIVVSRAGGDRPVSLVLQDLIPPWQRNP</sequence>
<feature type="signal peptide" evidence="1">
    <location>
        <begin position="1"/>
        <end position="21"/>
    </location>
</feature>
<feature type="chain" id="PRO_5016413376" evidence="1">
    <location>
        <begin position="22"/>
        <end position="402"/>
    </location>
</feature>
<evidence type="ECO:0000259" key="2">
    <source>
        <dbReference type="SMART" id="SM00228"/>
    </source>
</evidence>
<dbReference type="GO" id="GO:0004190">
    <property type="term" value="F:aspartic-type endopeptidase activity"/>
    <property type="evidence" value="ECO:0007669"/>
    <property type="project" value="InterPro"/>
</dbReference>
<dbReference type="InterPro" id="IPR021109">
    <property type="entry name" value="Peptidase_aspartic_dom_sf"/>
</dbReference>
<accession>A0A329D8V7</accession>
<dbReference type="GO" id="GO:0006508">
    <property type="term" value="P:proteolysis"/>
    <property type="evidence" value="ECO:0007669"/>
    <property type="project" value="InterPro"/>
</dbReference>
<dbReference type="OrthoDB" id="198130at2"/>
<organism evidence="3 4">
    <name type="scientific">Paraburkholderia bryophila</name>
    <dbReference type="NCBI Taxonomy" id="420952"/>
    <lineage>
        <taxon>Bacteria</taxon>
        <taxon>Pseudomonadati</taxon>
        <taxon>Pseudomonadota</taxon>
        <taxon>Betaproteobacteria</taxon>
        <taxon>Burkholderiales</taxon>
        <taxon>Burkholderiaceae</taxon>
        <taxon>Paraburkholderia</taxon>
    </lineage>
</organism>
<dbReference type="Pfam" id="PF13650">
    <property type="entry name" value="Asp_protease_2"/>
    <property type="match status" value="1"/>
</dbReference>
<evidence type="ECO:0000313" key="3">
    <source>
        <dbReference type="EMBL" id="RAS39065.1"/>
    </source>
</evidence>
<proteinExistence type="predicted"/>
<protein>
    <submittedName>
        <fullName evidence="3">PDZ domain-containing protein</fullName>
    </submittedName>
</protein>
<dbReference type="InterPro" id="IPR041489">
    <property type="entry name" value="PDZ_6"/>
</dbReference>
<dbReference type="PROSITE" id="PS00141">
    <property type="entry name" value="ASP_PROTEASE"/>
    <property type="match status" value="1"/>
</dbReference>
<dbReference type="InterPro" id="IPR001969">
    <property type="entry name" value="Aspartic_peptidase_AS"/>
</dbReference>
<gene>
    <name evidence="3" type="ORF">BX591_101400</name>
</gene>
<dbReference type="Proteomes" id="UP000248918">
    <property type="component" value="Unassembled WGS sequence"/>
</dbReference>
<dbReference type="InterPro" id="IPR001478">
    <property type="entry name" value="PDZ"/>
</dbReference>
<name>A0A329D8V7_9BURK</name>
<evidence type="ECO:0000256" key="1">
    <source>
        <dbReference type="SAM" id="SignalP"/>
    </source>
</evidence>